<dbReference type="STRING" id="1844006.PhaeoP97_02683"/>
<proteinExistence type="predicted"/>
<keyword evidence="1" id="KW-0560">Oxidoreductase</keyword>
<dbReference type="SUPFAM" id="SSF51735">
    <property type="entry name" value="NAD(P)-binding Rossmann-fold domains"/>
    <property type="match status" value="1"/>
</dbReference>
<dbReference type="PANTHER" id="PTHR21363:SF0">
    <property type="entry name" value="PREPHENATE DEHYDROGENASE [NADP(+)]"/>
    <property type="match status" value="1"/>
</dbReference>
<dbReference type="InterPro" id="IPR003099">
    <property type="entry name" value="Prephen_DH"/>
</dbReference>
<accession>A0A1L3I7I7</accession>
<dbReference type="PROSITE" id="PS51176">
    <property type="entry name" value="PDH_ADH"/>
    <property type="match status" value="1"/>
</dbReference>
<sequence>MSLSAQFSCVGLIGFGAFGKLIAHNLAPHVPLRVHDPVAQHAAAEPSPSLRHTSLAKAAACPLVILAVPVSALAALCRQISPDLRPGTVVMDVGSVKLTPCETMQQLLPPDVELLGSHPLFGPQSTKSGIAGHKIALCPLRGNSHRHIAALLRHLFGLKVITTTPADHDRELAIVQGLTHMIAKVLDQMTPGKLGMTTASFDLLQQASRMVSGDSPGVLGAILRDNPFAAEVRDDFLRRAAQLGAIDNSTTMSPAKEKDPPMLAGL</sequence>
<evidence type="ECO:0000256" key="1">
    <source>
        <dbReference type="ARBA" id="ARBA00023002"/>
    </source>
</evidence>
<dbReference type="Proteomes" id="UP000183859">
    <property type="component" value="Chromosome"/>
</dbReference>
<gene>
    <name evidence="3" type="ORF">PhaeoP97_02683</name>
</gene>
<dbReference type="KEGG" id="php:PhaeoP97_02683"/>
<evidence type="ECO:0000313" key="3">
    <source>
        <dbReference type="EMBL" id="APG48060.1"/>
    </source>
</evidence>
<keyword evidence="4" id="KW-1185">Reference proteome</keyword>
<dbReference type="AlphaFoldDB" id="A0A1L3I7I7"/>
<name>A0A1L3I7I7_9RHOB</name>
<dbReference type="EMBL" id="CP016364">
    <property type="protein sequence ID" value="APG48060.1"/>
    <property type="molecule type" value="Genomic_DNA"/>
</dbReference>
<dbReference type="InterPro" id="IPR046825">
    <property type="entry name" value="PDH_C"/>
</dbReference>
<dbReference type="RefSeq" id="WP_072505460.1">
    <property type="nucleotide sequence ID" value="NZ_CP016364.1"/>
</dbReference>
<dbReference type="GO" id="GO:0004665">
    <property type="term" value="F:prephenate dehydrogenase (NADP+) activity"/>
    <property type="evidence" value="ECO:0007669"/>
    <property type="project" value="InterPro"/>
</dbReference>
<dbReference type="InterPro" id="IPR036291">
    <property type="entry name" value="NAD(P)-bd_dom_sf"/>
</dbReference>
<evidence type="ECO:0000313" key="4">
    <source>
        <dbReference type="Proteomes" id="UP000183859"/>
    </source>
</evidence>
<dbReference type="GO" id="GO:0006571">
    <property type="term" value="P:tyrosine biosynthetic process"/>
    <property type="evidence" value="ECO:0007669"/>
    <property type="project" value="InterPro"/>
</dbReference>
<dbReference type="InterPro" id="IPR046826">
    <property type="entry name" value="PDH_N"/>
</dbReference>
<feature type="domain" description="Prephenate/arogenate dehydrogenase" evidence="2">
    <location>
        <begin position="8"/>
        <end position="266"/>
    </location>
</feature>
<dbReference type="OrthoDB" id="9800497at2"/>
<dbReference type="PANTHER" id="PTHR21363">
    <property type="entry name" value="PREPHENATE DEHYDROGENASE"/>
    <property type="match status" value="1"/>
</dbReference>
<dbReference type="Pfam" id="PF20463">
    <property type="entry name" value="PDH_C"/>
    <property type="match status" value="1"/>
</dbReference>
<dbReference type="GO" id="GO:0070403">
    <property type="term" value="F:NAD+ binding"/>
    <property type="evidence" value="ECO:0007669"/>
    <property type="project" value="InterPro"/>
</dbReference>
<dbReference type="InterPro" id="IPR050812">
    <property type="entry name" value="Preph/Arog_dehydrog"/>
</dbReference>
<dbReference type="Pfam" id="PF02153">
    <property type="entry name" value="PDH_N"/>
    <property type="match status" value="1"/>
</dbReference>
<dbReference type="SUPFAM" id="SSF48179">
    <property type="entry name" value="6-phosphogluconate dehydrogenase C-terminal domain-like"/>
    <property type="match status" value="1"/>
</dbReference>
<organism evidence="3 4">
    <name type="scientific">Phaeobacter porticola</name>
    <dbReference type="NCBI Taxonomy" id="1844006"/>
    <lineage>
        <taxon>Bacteria</taxon>
        <taxon>Pseudomonadati</taxon>
        <taxon>Pseudomonadota</taxon>
        <taxon>Alphaproteobacteria</taxon>
        <taxon>Rhodobacterales</taxon>
        <taxon>Roseobacteraceae</taxon>
        <taxon>Phaeobacter</taxon>
    </lineage>
</organism>
<evidence type="ECO:0000259" key="2">
    <source>
        <dbReference type="PROSITE" id="PS51176"/>
    </source>
</evidence>
<dbReference type="Gene3D" id="3.40.50.720">
    <property type="entry name" value="NAD(P)-binding Rossmann-like Domain"/>
    <property type="match status" value="1"/>
</dbReference>
<protein>
    <submittedName>
        <fullName evidence="3">Prephenate dehydrogenase-like protein</fullName>
    </submittedName>
</protein>
<dbReference type="GO" id="GO:0008977">
    <property type="term" value="F:prephenate dehydrogenase (NAD+) activity"/>
    <property type="evidence" value="ECO:0007669"/>
    <property type="project" value="InterPro"/>
</dbReference>
<dbReference type="InterPro" id="IPR008927">
    <property type="entry name" value="6-PGluconate_DH-like_C_sf"/>
</dbReference>
<reference evidence="4" key="1">
    <citation type="submission" date="2016-07" db="EMBL/GenBank/DDBJ databases">
        <title>Phaeobacter portensis sp. nov., a tropodithietic acid producing bacterium isolated from a German harbor.</title>
        <authorList>
            <person name="Freese H.M."/>
            <person name="Bunk B."/>
            <person name="Breider S."/>
            <person name="Brinkhoff T."/>
        </authorList>
    </citation>
    <scope>NUCLEOTIDE SEQUENCE [LARGE SCALE GENOMIC DNA]</scope>
    <source>
        <strain evidence="4">P97</strain>
    </source>
</reference>